<dbReference type="EMBL" id="JAMSHT010000001">
    <property type="protein sequence ID" value="MCM8558020.1"/>
    <property type="molecule type" value="Genomic_DNA"/>
</dbReference>
<keyword evidence="3" id="KW-1185">Reference proteome</keyword>
<comment type="caution">
    <text evidence="2">The sequence shown here is derived from an EMBL/GenBank/DDBJ whole genome shotgun (WGS) entry which is preliminary data.</text>
</comment>
<dbReference type="Gene3D" id="3.30.70.790">
    <property type="entry name" value="UreE, C-terminal domain"/>
    <property type="match status" value="1"/>
</dbReference>
<protein>
    <submittedName>
        <fullName evidence="2">DUF2007 domain-containing protein</fullName>
    </submittedName>
</protein>
<feature type="domain" description="DUF2007" evidence="1">
    <location>
        <begin position="8"/>
        <end position="66"/>
    </location>
</feature>
<evidence type="ECO:0000313" key="2">
    <source>
        <dbReference type="EMBL" id="MCM8558020.1"/>
    </source>
</evidence>
<sequence>MSLREAGRFATKVEAELAKHRLEHANIPSFIFDAGLNNVFGGGGLAWVRLMVAPDELDEAVAVLRSEAD</sequence>
<organism evidence="2 3">
    <name type="scientific">Sphingomicrobium sediminis</name>
    <dbReference type="NCBI Taxonomy" id="2950949"/>
    <lineage>
        <taxon>Bacteria</taxon>
        <taxon>Pseudomonadati</taxon>
        <taxon>Pseudomonadota</taxon>
        <taxon>Alphaproteobacteria</taxon>
        <taxon>Sphingomonadales</taxon>
        <taxon>Sphingomonadaceae</taxon>
        <taxon>Sphingomicrobium</taxon>
    </lineage>
</organism>
<dbReference type="InterPro" id="IPR011322">
    <property type="entry name" value="N-reg_PII-like_a/b"/>
</dbReference>
<dbReference type="SUPFAM" id="SSF54913">
    <property type="entry name" value="GlnB-like"/>
    <property type="match status" value="1"/>
</dbReference>
<dbReference type="RefSeq" id="WP_252114597.1">
    <property type="nucleotide sequence ID" value="NZ_JAMSHT010000001.1"/>
</dbReference>
<dbReference type="InterPro" id="IPR018551">
    <property type="entry name" value="DUF2007"/>
</dbReference>
<evidence type="ECO:0000313" key="3">
    <source>
        <dbReference type="Proteomes" id="UP001155128"/>
    </source>
</evidence>
<name>A0A9X2EI91_9SPHN</name>
<gene>
    <name evidence="2" type="ORF">NDO55_09320</name>
</gene>
<evidence type="ECO:0000259" key="1">
    <source>
        <dbReference type="Pfam" id="PF09413"/>
    </source>
</evidence>
<dbReference type="Pfam" id="PF09413">
    <property type="entry name" value="DUF2007"/>
    <property type="match status" value="1"/>
</dbReference>
<dbReference type="Proteomes" id="UP001155128">
    <property type="component" value="Unassembled WGS sequence"/>
</dbReference>
<dbReference type="AlphaFoldDB" id="A0A9X2EI91"/>
<reference evidence="2" key="1">
    <citation type="submission" date="2022-06" db="EMBL/GenBank/DDBJ databases">
        <title>Sphingomicrobium sedimins sp. nov., a marine bacterium isolated from tidal flat.</title>
        <authorList>
            <person name="Kim C.-H."/>
            <person name="Yoo Y."/>
            <person name="Kim J.-J."/>
        </authorList>
    </citation>
    <scope>NUCLEOTIDE SEQUENCE</scope>
    <source>
        <strain evidence="2">GRR-S6-50</strain>
    </source>
</reference>
<proteinExistence type="predicted"/>
<accession>A0A9X2EI91</accession>